<dbReference type="Proteomes" id="UP000694553">
    <property type="component" value="Unassembled WGS sequence"/>
</dbReference>
<dbReference type="AlphaFoldDB" id="A0A8C3E3P4"/>
<accession>A0A8C3E3P4</accession>
<proteinExistence type="predicted"/>
<name>A0A8C3E3P4_CORMO</name>
<dbReference type="Pfam" id="PF09772">
    <property type="entry name" value="Tmem26"/>
    <property type="match status" value="1"/>
</dbReference>
<organism evidence="1 2">
    <name type="scientific">Corvus moneduloides</name>
    <name type="common">New Caledonian crow</name>
    <dbReference type="NCBI Taxonomy" id="1196302"/>
    <lineage>
        <taxon>Eukaryota</taxon>
        <taxon>Metazoa</taxon>
        <taxon>Chordata</taxon>
        <taxon>Craniata</taxon>
        <taxon>Vertebrata</taxon>
        <taxon>Euteleostomi</taxon>
        <taxon>Archelosauria</taxon>
        <taxon>Archosauria</taxon>
        <taxon>Dinosauria</taxon>
        <taxon>Saurischia</taxon>
        <taxon>Theropoda</taxon>
        <taxon>Coelurosauria</taxon>
        <taxon>Aves</taxon>
        <taxon>Neognathae</taxon>
        <taxon>Neoaves</taxon>
        <taxon>Telluraves</taxon>
        <taxon>Australaves</taxon>
        <taxon>Passeriformes</taxon>
        <taxon>Corvoidea</taxon>
        <taxon>Corvidae</taxon>
        <taxon>Corvus</taxon>
    </lineage>
</organism>
<protein>
    <submittedName>
        <fullName evidence="1">Transmembrane protein 26</fullName>
    </submittedName>
</protein>
<gene>
    <name evidence="1" type="primary">TMEM26</name>
</gene>
<dbReference type="Ensembl" id="ENSCMUT00000016343.2">
    <property type="protein sequence ID" value="ENSCMUP00000015201.1"/>
    <property type="gene ID" value="ENSCMUG00000009488.2"/>
</dbReference>
<evidence type="ECO:0000313" key="1">
    <source>
        <dbReference type="Ensembl" id="ENSCMUP00000015201.1"/>
    </source>
</evidence>
<sequence length="371" mass="41995">MSPTPSAFCICILFCSTTLYFLRNLPTHHSCPRERNSSLPKKKGIPLRVREDLCKHQIPLTNEPSAVQQNRTLSAIEHICSLCGMFTHVSCFYSQQYCGNEPGAVQVNVSNQDFNQSRDSNYGSEGTDHHIIQTAKVFVNQLSTICETVWTLALHQTFLLLLVVGRWLLPIGVEITRDQLSQLLLMFVGTAADILEFASETLDIEDVRKNYALINSILAVWTWSMLQFPLDLAVQHIGCKPSAPARRIPSLLLCRYSAELWNIGVSLFIQDGPFFIVRSILMGHFRIFNQMLVFFTAKNILVVTLQLYRLAVITLDFRATVLQRSRKGEVCCCPCEPYEARAHATGHQENEMKEFVAFPPKEESQAPSEDH</sequence>
<dbReference type="PANTHER" id="PTHR22168">
    <property type="entry name" value="TMEM26 PROTEIN"/>
    <property type="match status" value="1"/>
</dbReference>
<reference evidence="1" key="3">
    <citation type="submission" date="2025-09" db="UniProtKB">
        <authorList>
            <consortium name="Ensembl"/>
        </authorList>
    </citation>
    <scope>IDENTIFICATION</scope>
</reference>
<dbReference type="PANTHER" id="PTHR22168:SF3">
    <property type="entry name" value="TRANSMEMBRANE PROTEIN 26"/>
    <property type="match status" value="1"/>
</dbReference>
<evidence type="ECO:0000313" key="2">
    <source>
        <dbReference type="Proteomes" id="UP000694553"/>
    </source>
</evidence>
<reference evidence="1" key="2">
    <citation type="submission" date="2025-08" db="UniProtKB">
        <authorList>
            <consortium name="Ensembl"/>
        </authorList>
    </citation>
    <scope>IDENTIFICATION</scope>
</reference>
<keyword evidence="2" id="KW-1185">Reference proteome</keyword>
<reference evidence="2" key="1">
    <citation type="submission" date="2019-10" db="EMBL/GenBank/DDBJ databases">
        <title>Corvus moneduloides (New Caledonian crow) genome, bCorMon1, primary haplotype.</title>
        <authorList>
            <person name="Rutz C."/>
            <person name="Fungtammasan C."/>
            <person name="Mountcastle J."/>
            <person name="Formenti G."/>
            <person name="Chow W."/>
            <person name="Howe K."/>
            <person name="Steele M.P."/>
            <person name="Fernandes J."/>
            <person name="Gilbert M.T.P."/>
            <person name="Fedrigo O."/>
            <person name="Jarvis E.D."/>
            <person name="Gemmell N."/>
        </authorList>
    </citation>
    <scope>NUCLEOTIDE SEQUENCE [LARGE SCALE GENOMIC DNA]</scope>
</reference>
<dbReference type="InterPro" id="IPR019169">
    <property type="entry name" value="Transmembrane_26"/>
</dbReference>